<dbReference type="EMBL" id="LR216287">
    <property type="protein sequence ID" value="VFJ15130.1"/>
    <property type="molecule type" value="Genomic_DNA"/>
</dbReference>
<organism evidence="1 2">
    <name type="scientific">Candidatus Nitrosocosmicus franklandianus</name>
    <dbReference type="NCBI Taxonomy" id="1798806"/>
    <lineage>
        <taxon>Archaea</taxon>
        <taxon>Nitrososphaerota</taxon>
        <taxon>Nitrososphaeria</taxon>
        <taxon>Nitrososphaerales</taxon>
        <taxon>Nitrososphaeraceae</taxon>
        <taxon>Candidatus Nitrosocosmicus</taxon>
    </lineage>
</organism>
<dbReference type="AlphaFoldDB" id="A0A484IG39"/>
<sequence>MLQSFASKFTWEINLTGPCNLLSGNWWLAIMKPTHMAEINHLITKYVNLPSFNE</sequence>
<dbReference type="KEGG" id="nfn:NFRAN_2807"/>
<keyword evidence="2" id="KW-1185">Reference proteome</keyword>
<accession>A0A484IG39</accession>
<gene>
    <name evidence="1" type="ORF">NFRAN_2807</name>
</gene>
<dbReference type="Proteomes" id="UP000294299">
    <property type="component" value="Chromosome NFRAN"/>
</dbReference>
<reference evidence="1 2" key="1">
    <citation type="submission" date="2019-02" db="EMBL/GenBank/DDBJ databases">
        <authorList>
            <person name="Lehtovirta-Morley E L."/>
        </authorList>
    </citation>
    <scope>NUCLEOTIDE SEQUENCE [LARGE SCALE GENOMIC DNA]</scope>
    <source>
        <strain evidence="1">NFRAN1</strain>
    </source>
</reference>
<proteinExistence type="predicted"/>
<evidence type="ECO:0000313" key="2">
    <source>
        <dbReference type="Proteomes" id="UP000294299"/>
    </source>
</evidence>
<evidence type="ECO:0000313" key="1">
    <source>
        <dbReference type="EMBL" id="VFJ15130.1"/>
    </source>
</evidence>
<name>A0A484IG39_9ARCH</name>
<protein>
    <submittedName>
        <fullName evidence="1">Uncharacterized protein</fullName>
    </submittedName>
</protein>